<dbReference type="Proteomes" id="UP001365781">
    <property type="component" value="Unassembled WGS sequence"/>
</dbReference>
<dbReference type="EMBL" id="JBBAYM010000711">
    <property type="protein sequence ID" value="MEI5617511.1"/>
    <property type="molecule type" value="Genomic_DNA"/>
</dbReference>
<sequence>VFDVDIRGDRSLTLRYVPHQNIPLAKSHDEVLKHLYRLWGFKVKLEQQTTTGEITTIGQCPIDDSRHSTE</sequence>
<feature type="non-terminal residue" evidence="2">
    <location>
        <position position="1"/>
    </location>
</feature>
<accession>A0ABU8GWG2</accession>
<evidence type="ECO:0000259" key="1">
    <source>
        <dbReference type="Pfam" id="PF24755"/>
    </source>
</evidence>
<feature type="domain" description="SpoVR-like C-terminal" evidence="1">
    <location>
        <begin position="1"/>
        <end position="48"/>
    </location>
</feature>
<reference evidence="2 3" key="1">
    <citation type="submission" date="2024-03" db="EMBL/GenBank/DDBJ databases">
        <title>First Report of Pectobacterium brasiliscabiei causing potato scab in china.</title>
        <authorList>
            <person name="Handique U."/>
        </authorList>
    </citation>
    <scope>NUCLEOTIDE SEQUENCE [LARGE SCALE GENOMIC DNA]</scope>
    <source>
        <strain evidence="2 3">ZRIMU1503</strain>
    </source>
</reference>
<comment type="caution">
    <text evidence="2">The sequence shown here is derived from an EMBL/GenBank/DDBJ whole genome shotgun (WGS) entry which is preliminary data.</text>
</comment>
<organism evidence="2 3">
    <name type="scientific">Streptomyces brasiliscabiei</name>
    <dbReference type="NCBI Taxonomy" id="2736302"/>
    <lineage>
        <taxon>Bacteria</taxon>
        <taxon>Bacillati</taxon>
        <taxon>Actinomycetota</taxon>
        <taxon>Actinomycetes</taxon>
        <taxon>Kitasatosporales</taxon>
        <taxon>Streptomycetaceae</taxon>
        <taxon>Streptomyces</taxon>
    </lineage>
</organism>
<name>A0ABU8GWG2_9ACTN</name>
<keyword evidence="3" id="KW-1185">Reference proteome</keyword>
<proteinExistence type="predicted"/>
<dbReference type="Pfam" id="PF24755">
    <property type="entry name" value="SpoVR_C"/>
    <property type="match status" value="1"/>
</dbReference>
<evidence type="ECO:0000313" key="2">
    <source>
        <dbReference type="EMBL" id="MEI5617511.1"/>
    </source>
</evidence>
<evidence type="ECO:0000313" key="3">
    <source>
        <dbReference type="Proteomes" id="UP001365781"/>
    </source>
</evidence>
<dbReference type="RefSeq" id="WP_336559348.1">
    <property type="nucleotide sequence ID" value="NZ_JBBAYM010000711.1"/>
</dbReference>
<dbReference type="InterPro" id="IPR057008">
    <property type="entry name" value="SpoVR-like_C"/>
</dbReference>
<gene>
    <name evidence="2" type="ORF">WB403_51350</name>
</gene>
<protein>
    <recommendedName>
        <fullName evidence="1">SpoVR-like C-terminal domain-containing protein</fullName>
    </recommendedName>
</protein>